<name>A0A7R9IUA9_9NEOP</name>
<dbReference type="AlphaFoldDB" id="A0A7R9IUA9"/>
<proteinExistence type="predicted"/>
<evidence type="ECO:0000313" key="1">
    <source>
        <dbReference type="EMBL" id="CAD7464552.1"/>
    </source>
</evidence>
<organism evidence="1">
    <name type="scientific">Timema tahoe</name>
    <dbReference type="NCBI Taxonomy" id="61484"/>
    <lineage>
        <taxon>Eukaryota</taxon>
        <taxon>Metazoa</taxon>
        <taxon>Ecdysozoa</taxon>
        <taxon>Arthropoda</taxon>
        <taxon>Hexapoda</taxon>
        <taxon>Insecta</taxon>
        <taxon>Pterygota</taxon>
        <taxon>Neoptera</taxon>
        <taxon>Polyneoptera</taxon>
        <taxon>Phasmatodea</taxon>
        <taxon>Timematodea</taxon>
        <taxon>Timematoidea</taxon>
        <taxon>Timematidae</taxon>
        <taxon>Timema</taxon>
    </lineage>
</organism>
<dbReference type="EMBL" id="OE016382">
    <property type="protein sequence ID" value="CAD7464552.1"/>
    <property type="molecule type" value="Genomic_DNA"/>
</dbReference>
<sequence length="158" mass="18068">MADVIVKRSFQPWLQSSIIFWLSATGRLQRKSLAVLHGMSDKAFGIPPNILSTFLETNKQFTLAEDGAYGDEEDNSSIVQEIPIPSAAEAMEHIQELRCYCESRNNVIKSKKAEFIEAKNSEKKNESRYKQEDDFGESCFIFAFMNEDFSRKQITLNI</sequence>
<accession>A0A7R9IUA9</accession>
<gene>
    <name evidence="1" type="ORF">TTEB3V08_LOCUS12429</name>
</gene>
<protein>
    <submittedName>
        <fullName evidence="1">Uncharacterized protein</fullName>
    </submittedName>
</protein>
<reference evidence="1" key="1">
    <citation type="submission" date="2020-11" db="EMBL/GenBank/DDBJ databases">
        <authorList>
            <person name="Tran Van P."/>
        </authorList>
    </citation>
    <scope>NUCLEOTIDE SEQUENCE</scope>
</reference>